<evidence type="ECO:0000313" key="8">
    <source>
        <dbReference type="Proteomes" id="UP000238220"/>
    </source>
</evidence>
<dbReference type="InterPro" id="IPR036328">
    <property type="entry name" value="MliC_sf"/>
</dbReference>
<dbReference type="EMBL" id="PSNW01000003">
    <property type="protein sequence ID" value="PPE74449.1"/>
    <property type="molecule type" value="Genomic_DNA"/>
</dbReference>
<feature type="signal peptide" evidence="5">
    <location>
        <begin position="1"/>
        <end position="20"/>
    </location>
</feature>
<dbReference type="PROSITE" id="PS51257">
    <property type="entry name" value="PROKAR_LIPOPROTEIN"/>
    <property type="match status" value="1"/>
</dbReference>
<keyword evidence="2" id="KW-0472">Membrane</keyword>
<dbReference type="RefSeq" id="WP_104229607.1">
    <property type="nucleotide sequence ID" value="NZ_PSNW01000003.1"/>
</dbReference>
<proteinExistence type="predicted"/>
<keyword evidence="8" id="KW-1185">Reference proteome</keyword>
<evidence type="ECO:0000256" key="1">
    <source>
        <dbReference type="ARBA" id="ARBA00022729"/>
    </source>
</evidence>
<dbReference type="Proteomes" id="UP000238220">
    <property type="component" value="Unassembled WGS sequence"/>
</dbReference>
<keyword evidence="3" id="KW-0564">Palmitate</keyword>
<dbReference type="AlphaFoldDB" id="A0A2S5THJ0"/>
<evidence type="ECO:0000256" key="2">
    <source>
        <dbReference type="ARBA" id="ARBA00023136"/>
    </source>
</evidence>
<feature type="domain" description="C-type lysozyme inhibitor" evidence="6">
    <location>
        <begin position="58"/>
        <end position="123"/>
    </location>
</feature>
<evidence type="ECO:0000256" key="5">
    <source>
        <dbReference type="SAM" id="SignalP"/>
    </source>
</evidence>
<organism evidence="7 8">
    <name type="scientific">Solimonas fluminis</name>
    <dbReference type="NCBI Taxonomy" id="2086571"/>
    <lineage>
        <taxon>Bacteria</taxon>
        <taxon>Pseudomonadati</taxon>
        <taxon>Pseudomonadota</taxon>
        <taxon>Gammaproteobacteria</taxon>
        <taxon>Nevskiales</taxon>
        <taxon>Nevskiaceae</taxon>
        <taxon>Solimonas</taxon>
    </lineage>
</organism>
<evidence type="ECO:0000259" key="6">
    <source>
        <dbReference type="Pfam" id="PF09864"/>
    </source>
</evidence>
<protein>
    <recommendedName>
        <fullName evidence="6">C-type lysozyme inhibitor domain-containing protein</fullName>
    </recommendedName>
</protein>
<dbReference type="OrthoDB" id="5588236at2"/>
<evidence type="ECO:0000256" key="3">
    <source>
        <dbReference type="ARBA" id="ARBA00023139"/>
    </source>
</evidence>
<dbReference type="InterPro" id="IPR018660">
    <property type="entry name" value="MliC"/>
</dbReference>
<name>A0A2S5THJ0_9GAMM</name>
<comment type="caution">
    <text evidence="7">The sequence shown here is derived from an EMBL/GenBank/DDBJ whole genome shotgun (WGS) entry which is preliminary data.</text>
</comment>
<dbReference type="Gene3D" id="2.40.128.200">
    <property type="match status" value="1"/>
</dbReference>
<feature type="chain" id="PRO_5015490477" description="C-type lysozyme inhibitor domain-containing protein" evidence="5">
    <location>
        <begin position="21"/>
        <end position="135"/>
    </location>
</feature>
<gene>
    <name evidence="7" type="ORF">C3942_06685</name>
</gene>
<sequence length="135" mass="13719">MPALRLLLIAALLAGCSRGAGPEAAAPAEAPAPAAPLPAPENVVIEEPATAQPMTMLYRCEGDAKVTVAMLDAESERIALTLPGEAAVELSQAESASGAKYAGDKLVFWGRGDEATIERDGKALFSGCKLQAAAG</sequence>
<dbReference type="SUPFAM" id="SSF141488">
    <property type="entry name" value="YdhA-like"/>
    <property type="match status" value="1"/>
</dbReference>
<evidence type="ECO:0000256" key="4">
    <source>
        <dbReference type="ARBA" id="ARBA00023288"/>
    </source>
</evidence>
<evidence type="ECO:0000313" key="7">
    <source>
        <dbReference type="EMBL" id="PPE74449.1"/>
    </source>
</evidence>
<accession>A0A2S5THJ0</accession>
<reference evidence="7 8" key="1">
    <citation type="submission" date="2018-02" db="EMBL/GenBank/DDBJ databases">
        <title>Genome sequencing of Solimonas sp. HR-BB.</title>
        <authorList>
            <person name="Lee Y."/>
            <person name="Jeon C.O."/>
        </authorList>
    </citation>
    <scope>NUCLEOTIDE SEQUENCE [LARGE SCALE GENOMIC DNA]</scope>
    <source>
        <strain evidence="7 8">HR-BB</strain>
    </source>
</reference>
<keyword evidence="1 5" id="KW-0732">Signal</keyword>
<keyword evidence="4" id="KW-0449">Lipoprotein</keyword>
<dbReference type="Pfam" id="PF09864">
    <property type="entry name" value="MliC"/>
    <property type="match status" value="1"/>
</dbReference>